<comment type="similarity">
    <text evidence="2">Belongs to the paired homeobox family. Bicoid subfamily.</text>
</comment>
<reference evidence="12 14" key="3">
    <citation type="submission" date="2019-07" db="EMBL/GenBank/DDBJ databases">
        <authorList>
            <person name="Jastrzebski P J."/>
            <person name="Paukszto L."/>
            <person name="Jastrzebski P J."/>
        </authorList>
    </citation>
    <scope>NUCLEOTIDE SEQUENCE [LARGE SCALE GENOMIC DNA]</scope>
    <source>
        <strain evidence="12 14">WMS-il1</strain>
    </source>
</reference>
<dbReference type="EMBL" id="CABIJS010000432">
    <property type="protein sequence ID" value="VUZ51177.1"/>
    <property type="molecule type" value="Genomic_DNA"/>
</dbReference>
<dbReference type="InterPro" id="IPR017970">
    <property type="entry name" value="Homeobox_CS"/>
</dbReference>
<feature type="domain" description="Homeobox" evidence="10">
    <location>
        <begin position="168"/>
        <end position="228"/>
    </location>
</feature>
<sequence length="479" mass="54163">MQSNRQQLQDGEYCLESNVCPYGNDAFSTNASTIDPVYRTVPSPTVSHIPMEKTDIQKNDKFSDMRFENHLLQSMYEFSSHLTVPPPLPSHPHPPMSIPSPAPILTNRCFSNLSHQQQQSSIVPVLQKPSTVKSVSITGKVTDSKHGGNTNTENANSGSARRSVNANKRSRRQRTHFTSQQLHELESTFMRNRYPDMNMREELAAWTDLTEGRVRVWFKNRRAKWRKRERHLEAIRSSFNQQHHHTSGVSHHNPFAPLLFPTQSNQFQASQQFSQSHQSPSHSHSGNSQTNISATAAAAVAMVAWRQSGKPSTSTGFLWPPMRSEVSEGPGLIGNSIQSPCLQHTYPAFTPDTSGTFDMKWRAGENGSDSGEEDDIEDDQEDEEGRDQEGNLTFQQSPDYSSQLQQIPPLLHVQQQQNHTSFYEFRQNLSLNNPNQNFDNQTFQQQIQQGNLFGRIQTTDELQEISGIQFSHSDGNMLS</sequence>
<evidence type="ECO:0000256" key="6">
    <source>
        <dbReference type="ARBA" id="ARBA00023242"/>
    </source>
</evidence>
<dbReference type="AlphaFoldDB" id="A0A0R3SVL4"/>
<accession>A0A0R3SVL4</accession>
<protein>
    <submittedName>
        <fullName evidence="15">Homeobox domain-containing protein</fullName>
    </submittedName>
</protein>
<keyword evidence="6 7" id="KW-0539">Nucleus</keyword>
<evidence type="ECO:0000256" key="3">
    <source>
        <dbReference type="ARBA" id="ARBA00022473"/>
    </source>
</evidence>
<reference evidence="15" key="1">
    <citation type="submission" date="2017-02" db="UniProtKB">
        <authorList>
            <consortium name="WormBaseParasite"/>
        </authorList>
    </citation>
    <scope>IDENTIFICATION</scope>
</reference>
<evidence type="ECO:0000313" key="14">
    <source>
        <dbReference type="Proteomes" id="UP000321570"/>
    </source>
</evidence>
<dbReference type="EMBL" id="UYSG01011347">
    <property type="protein sequence ID" value="VDL62010.1"/>
    <property type="molecule type" value="Genomic_DNA"/>
</dbReference>
<evidence type="ECO:0000256" key="5">
    <source>
        <dbReference type="ARBA" id="ARBA00023155"/>
    </source>
</evidence>
<evidence type="ECO:0000313" key="11">
    <source>
        <dbReference type="EMBL" id="VDL62010.1"/>
    </source>
</evidence>
<feature type="region of interest" description="Disordered" evidence="9">
    <location>
        <begin position="356"/>
        <end position="396"/>
    </location>
</feature>
<keyword evidence="4 7" id="KW-0238">DNA-binding</keyword>
<dbReference type="OrthoDB" id="6159439at2759"/>
<evidence type="ECO:0000256" key="1">
    <source>
        <dbReference type="ARBA" id="ARBA00004123"/>
    </source>
</evidence>
<evidence type="ECO:0000256" key="8">
    <source>
        <dbReference type="RuleBase" id="RU000682"/>
    </source>
</evidence>
<dbReference type="Proteomes" id="UP000274504">
    <property type="component" value="Unassembled WGS sequence"/>
</dbReference>
<feature type="compositionally biased region" description="Polar residues" evidence="9">
    <location>
        <begin position="139"/>
        <end position="167"/>
    </location>
</feature>
<dbReference type="SMART" id="SM00389">
    <property type="entry name" value="HOX"/>
    <property type="match status" value="1"/>
</dbReference>
<dbReference type="FunFam" id="1.10.10.60:FF:000679">
    <property type="entry name" value="Homeobox protein aristaless"/>
    <property type="match status" value="1"/>
</dbReference>
<evidence type="ECO:0000313" key="13">
    <source>
        <dbReference type="Proteomes" id="UP000274504"/>
    </source>
</evidence>
<dbReference type="GO" id="GO:0005634">
    <property type="term" value="C:nucleus"/>
    <property type="evidence" value="ECO:0007669"/>
    <property type="project" value="UniProtKB-SubCell"/>
</dbReference>
<dbReference type="PROSITE" id="PS00027">
    <property type="entry name" value="HOMEOBOX_1"/>
    <property type="match status" value="1"/>
</dbReference>
<dbReference type="InterPro" id="IPR001356">
    <property type="entry name" value="HD"/>
</dbReference>
<dbReference type="SUPFAM" id="SSF46689">
    <property type="entry name" value="Homeodomain-like"/>
    <property type="match status" value="1"/>
</dbReference>
<dbReference type="PANTHER" id="PTHR45882:SF3">
    <property type="entry name" value="PITUITARY HOMEOBOX HOMOLOG PTX1"/>
    <property type="match status" value="1"/>
</dbReference>
<keyword evidence="5 7" id="KW-0371">Homeobox</keyword>
<evidence type="ECO:0000256" key="9">
    <source>
        <dbReference type="SAM" id="MobiDB-lite"/>
    </source>
</evidence>
<dbReference type="GO" id="GO:0000978">
    <property type="term" value="F:RNA polymerase II cis-regulatory region sequence-specific DNA binding"/>
    <property type="evidence" value="ECO:0007669"/>
    <property type="project" value="TreeGrafter"/>
</dbReference>
<dbReference type="GO" id="GO:0009653">
    <property type="term" value="P:anatomical structure morphogenesis"/>
    <property type="evidence" value="ECO:0007669"/>
    <property type="project" value="TreeGrafter"/>
</dbReference>
<keyword evidence="14" id="KW-1185">Reference proteome</keyword>
<name>A0A0R3SVL4_HYMDI</name>
<feature type="region of interest" description="Disordered" evidence="9">
    <location>
        <begin position="240"/>
        <end position="259"/>
    </location>
</feature>
<reference evidence="11 13" key="2">
    <citation type="submission" date="2018-11" db="EMBL/GenBank/DDBJ databases">
        <authorList>
            <consortium name="Pathogen Informatics"/>
        </authorList>
    </citation>
    <scope>NUCLEOTIDE SEQUENCE [LARGE SCALE GENOMIC DNA]</scope>
</reference>
<dbReference type="CDD" id="cd00086">
    <property type="entry name" value="homeodomain"/>
    <property type="match status" value="1"/>
</dbReference>
<feature type="region of interest" description="Disordered" evidence="9">
    <location>
        <begin position="267"/>
        <end position="290"/>
    </location>
</feature>
<dbReference type="WBParaSite" id="HDID_0000962701-mRNA-1">
    <property type="protein sequence ID" value="HDID_0000962701-mRNA-1"/>
    <property type="gene ID" value="HDID_0000962701"/>
</dbReference>
<evidence type="ECO:0000313" key="15">
    <source>
        <dbReference type="WBParaSite" id="HDID_0000962701-mRNA-1"/>
    </source>
</evidence>
<organism evidence="15">
    <name type="scientific">Hymenolepis diminuta</name>
    <name type="common">Rat tapeworm</name>
    <dbReference type="NCBI Taxonomy" id="6216"/>
    <lineage>
        <taxon>Eukaryota</taxon>
        <taxon>Metazoa</taxon>
        <taxon>Spiralia</taxon>
        <taxon>Lophotrochozoa</taxon>
        <taxon>Platyhelminthes</taxon>
        <taxon>Cestoda</taxon>
        <taxon>Eucestoda</taxon>
        <taxon>Cyclophyllidea</taxon>
        <taxon>Hymenolepididae</taxon>
        <taxon>Hymenolepis</taxon>
    </lineage>
</organism>
<dbReference type="Proteomes" id="UP000321570">
    <property type="component" value="Unassembled WGS sequence"/>
</dbReference>
<dbReference type="PROSITE" id="PS50071">
    <property type="entry name" value="HOMEOBOX_2"/>
    <property type="match status" value="1"/>
</dbReference>
<dbReference type="PANTHER" id="PTHR45882">
    <property type="entry name" value="PITUITARY HOMEOBOX HOMOLOG PTX1"/>
    <property type="match status" value="1"/>
</dbReference>
<evidence type="ECO:0000256" key="4">
    <source>
        <dbReference type="ARBA" id="ARBA00023125"/>
    </source>
</evidence>
<proteinExistence type="inferred from homology"/>
<dbReference type="STRING" id="6216.A0A0R3SVL4"/>
<gene>
    <name evidence="11" type="ORF">HDID_LOCUS9625</name>
    <name evidence="12" type="ORF">WMSIL1_LOCUS9995</name>
</gene>
<evidence type="ECO:0000259" key="10">
    <source>
        <dbReference type="PROSITE" id="PS50071"/>
    </source>
</evidence>
<feature type="region of interest" description="Disordered" evidence="9">
    <location>
        <begin position="139"/>
        <end position="177"/>
    </location>
</feature>
<dbReference type="Pfam" id="PF00046">
    <property type="entry name" value="Homeodomain"/>
    <property type="match status" value="1"/>
</dbReference>
<dbReference type="GO" id="GO:0000981">
    <property type="term" value="F:DNA-binding transcription factor activity, RNA polymerase II-specific"/>
    <property type="evidence" value="ECO:0007669"/>
    <property type="project" value="InterPro"/>
</dbReference>
<comment type="subcellular location">
    <subcellularLocation>
        <location evidence="1 7 8">Nucleus</location>
    </subcellularLocation>
</comment>
<evidence type="ECO:0000256" key="2">
    <source>
        <dbReference type="ARBA" id="ARBA00006503"/>
    </source>
</evidence>
<dbReference type="InterPro" id="IPR009057">
    <property type="entry name" value="Homeodomain-like_sf"/>
</dbReference>
<evidence type="ECO:0000313" key="12">
    <source>
        <dbReference type="EMBL" id="VUZ51177.1"/>
    </source>
</evidence>
<feature type="DNA-binding region" description="Homeobox" evidence="7">
    <location>
        <begin position="170"/>
        <end position="229"/>
    </location>
</feature>
<keyword evidence="3" id="KW-0217">Developmental protein</keyword>
<feature type="compositionally biased region" description="Acidic residues" evidence="9">
    <location>
        <begin position="370"/>
        <end position="386"/>
    </location>
</feature>
<dbReference type="Gene3D" id="1.10.10.60">
    <property type="entry name" value="Homeodomain-like"/>
    <property type="match status" value="1"/>
</dbReference>
<evidence type="ECO:0000256" key="7">
    <source>
        <dbReference type="PROSITE-ProRule" id="PRU00108"/>
    </source>
</evidence>